<gene>
    <name evidence="1" type="ORF">WSS_A30474</name>
</gene>
<dbReference type="EMBL" id="AJYC02000098">
    <property type="protein sequence ID" value="EKT78917.1"/>
    <property type="molecule type" value="Genomic_DNA"/>
</dbReference>
<proteinExistence type="predicted"/>
<name>K8XKV9_RHOOP</name>
<comment type="caution">
    <text evidence="1">The sequence shown here is derived from an EMBL/GenBank/DDBJ whole genome shotgun (WGS) entry which is preliminary data.</text>
</comment>
<dbReference type="Proteomes" id="UP000005951">
    <property type="component" value="Unassembled WGS sequence"/>
</dbReference>
<organism evidence="1 2">
    <name type="scientific">Rhodococcus opacus M213</name>
    <dbReference type="NCBI Taxonomy" id="1129896"/>
    <lineage>
        <taxon>Bacteria</taxon>
        <taxon>Bacillati</taxon>
        <taxon>Actinomycetota</taxon>
        <taxon>Actinomycetes</taxon>
        <taxon>Mycobacteriales</taxon>
        <taxon>Nocardiaceae</taxon>
        <taxon>Rhodococcus</taxon>
    </lineage>
</organism>
<protein>
    <submittedName>
        <fullName evidence="1">Uncharacterized protein</fullName>
    </submittedName>
</protein>
<reference evidence="1 2" key="1">
    <citation type="journal article" date="2013" name="Genome Announc.">
        <title>Draft Genome Sequence of Rhodococcus opacus Strain M213 Shows a Diverse Catabolic Potential.</title>
        <authorList>
            <person name="Pathak A."/>
            <person name="Green S.J."/>
            <person name="Ogram A."/>
            <person name="Chauhan A."/>
        </authorList>
    </citation>
    <scope>NUCLEOTIDE SEQUENCE [LARGE SCALE GENOMIC DNA]</scope>
    <source>
        <strain evidence="1 2">M213</strain>
    </source>
</reference>
<accession>K8XKV9</accession>
<evidence type="ECO:0000313" key="2">
    <source>
        <dbReference type="Proteomes" id="UP000005951"/>
    </source>
</evidence>
<dbReference type="AlphaFoldDB" id="K8XKV9"/>
<sequence length="118" mass="12911">MAAMETKDVQIARVLLLCRPDHYGDEDVITGESPSEMHPARTSIAVVPIALPNLRLRAARTAEADAPRCARDTWSTPRWMFAATAGTKSAAHPMSMRTTTSTTSTSILVHHRTLVLRS</sequence>
<evidence type="ECO:0000313" key="1">
    <source>
        <dbReference type="EMBL" id="EKT78917.1"/>
    </source>
</evidence>